<comment type="caution">
    <text evidence="2">The sequence shown here is derived from an EMBL/GenBank/DDBJ whole genome shotgun (WGS) entry which is preliminary data.</text>
</comment>
<dbReference type="CDD" id="cd02062">
    <property type="entry name" value="Nitro_FMN_reductase"/>
    <property type="match status" value="1"/>
</dbReference>
<dbReference type="SUPFAM" id="SSF55469">
    <property type="entry name" value="FMN-dependent nitroreductase-like"/>
    <property type="match status" value="1"/>
</dbReference>
<dbReference type="Gene3D" id="3.40.109.10">
    <property type="entry name" value="NADH Oxidase"/>
    <property type="match status" value="1"/>
</dbReference>
<dbReference type="Pfam" id="PF14512">
    <property type="entry name" value="TM1586_NiRdase"/>
    <property type="match status" value="1"/>
</dbReference>
<gene>
    <name evidence="2" type="ORF">BHK98_00495</name>
</gene>
<dbReference type="InterPro" id="IPR029478">
    <property type="entry name" value="TM1586_NiRdase"/>
</dbReference>
<dbReference type="AlphaFoldDB" id="A0A1Q9JEN3"/>
<organism evidence="2 3">
    <name type="scientific">Hornefia porci</name>
    <dbReference type="NCBI Taxonomy" id="2652292"/>
    <lineage>
        <taxon>Bacteria</taxon>
        <taxon>Bacillati</taxon>
        <taxon>Bacillota</taxon>
        <taxon>Clostridia</taxon>
        <taxon>Peptostreptococcales</taxon>
        <taxon>Anaerovoracaceae</taxon>
        <taxon>Hornefia</taxon>
    </lineage>
</organism>
<name>A0A1Q9JEN3_9FIRM</name>
<dbReference type="InterPro" id="IPR000415">
    <property type="entry name" value="Nitroreductase-like"/>
</dbReference>
<keyword evidence="3" id="KW-1185">Reference proteome</keyword>
<protein>
    <submittedName>
        <fullName evidence="2">Nitroreductase</fullName>
    </submittedName>
</protein>
<dbReference type="Proteomes" id="UP000187404">
    <property type="component" value="Unassembled WGS sequence"/>
</dbReference>
<sequence length="225" mass="25401">MEILEIMRQRHSVRQYTDRAIPDDVREQLAEEVEKLNQESGLHMQIFFDEPECFSSAMAHYGKFTGVRNYLAIVGKKAADLEERAGYYGERIVLLAQSLGLNSCWVGLTHGKSRAVIGKGEKQVILISLGYGETQGVSRKTKEMRQLCSVTGDMPDWFRTGMEAAMLSPTAVNQQKFLICWDGSALTAKVNGRRFFTKTDLGIVKCDFELASGHRFSDYLSRCIR</sequence>
<dbReference type="GO" id="GO:0016491">
    <property type="term" value="F:oxidoreductase activity"/>
    <property type="evidence" value="ECO:0007669"/>
    <property type="project" value="InterPro"/>
</dbReference>
<dbReference type="STRING" id="1261640.BHK98_00495"/>
<dbReference type="OrthoDB" id="9814075at2"/>
<reference evidence="2 3" key="1">
    <citation type="journal article" date="2016" name="Appl. Environ. Microbiol.">
        <title>Function and Phylogeny of Bacterial Butyryl Coenzyme A:Acetate Transferases and Their Diversity in the Proximal Colon of Swine.</title>
        <authorList>
            <person name="Trachsel J."/>
            <person name="Bayles D.O."/>
            <person name="Looft T."/>
            <person name="Levine U.Y."/>
            <person name="Allen H.K."/>
        </authorList>
    </citation>
    <scope>NUCLEOTIDE SEQUENCE [LARGE SCALE GENOMIC DNA]</scope>
    <source>
        <strain evidence="2 3">68-3-10</strain>
    </source>
</reference>
<dbReference type="EMBL" id="MJIE01000001">
    <property type="protein sequence ID" value="OLR54702.1"/>
    <property type="molecule type" value="Genomic_DNA"/>
</dbReference>
<evidence type="ECO:0000313" key="2">
    <source>
        <dbReference type="EMBL" id="OLR54702.1"/>
    </source>
</evidence>
<feature type="domain" description="Putative nitroreductase TM1586" evidence="1">
    <location>
        <begin position="2"/>
        <end position="212"/>
    </location>
</feature>
<evidence type="ECO:0000313" key="3">
    <source>
        <dbReference type="Proteomes" id="UP000187404"/>
    </source>
</evidence>
<dbReference type="RefSeq" id="WP_075711723.1">
    <property type="nucleotide sequence ID" value="NZ_MJIE01000001.1"/>
</dbReference>
<proteinExistence type="predicted"/>
<evidence type="ECO:0000259" key="1">
    <source>
        <dbReference type="Pfam" id="PF14512"/>
    </source>
</evidence>
<accession>A0A1Q9JEN3</accession>